<protein>
    <recommendedName>
        <fullName evidence="2">Condensation domain-containing protein</fullName>
    </recommendedName>
</protein>
<dbReference type="AlphaFoldDB" id="A0A940WN40"/>
<evidence type="ECO:0000256" key="1">
    <source>
        <dbReference type="SAM" id="MobiDB-lite"/>
    </source>
</evidence>
<dbReference type="RefSeq" id="WP_210159187.1">
    <property type="nucleotide sequence ID" value="NZ_JAFCNB010000024.1"/>
</dbReference>
<dbReference type="GO" id="GO:0043041">
    <property type="term" value="P:amino acid activation for nonribosomal peptide biosynthetic process"/>
    <property type="evidence" value="ECO:0007669"/>
    <property type="project" value="TreeGrafter"/>
</dbReference>
<feature type="region of interest" description="Disordered" evidence="1">
    <location>
        <begin position="206"/>
        <end position="237"/>
    </location>
</feature>
<dbReference type="Pfam" id="PF00668">
    <property type="entry name" value="Condensation"/>
    <property type="match status" value="1"/>
</dbReference>
<dbReference type="Gene3D" id="3.30.559.30">
    <property type="entry name" value="Nonribosomal peptide synthetase, condensation domain"/>
    <property type="match status" value="1"/>
</dbReference>
<dbReference type="InterPro" id="IPR023213">
    <property type="entry name" value="CAT-like_dom_sf"/>
</dbReference>
<dbReference type="InterPro" id="IPR001242">
    <property type="entry name" value="Condensation_dom"/>
</dbReference>
<dbReference type="Proteomes" id="UP000674234">
    <property type="component" value="Unassembled WGS sequence"/>
</dbReference>
<feature type="compositionally biased region" description="Basic and acidic residues" evidence="1">
    <location>
        <begin position="474"/>
        <end position="485"/>
    </location>
</feature>
<comment type="caution">
    <text evidence="3">The sequence shown here is derived from an EMBL/GenBank/DDBJ whole genome shotgun (WGS) entry which is preliminary data.</text>
</comment>
<dbReference type="PANTHER" id="PTHR45527:SF1">
    <property type="entry name" value="FATTY ACID SYNTHASE"/>
    <property type="match status" value="1"/>
</dbReference>
<name>A0A940WN40_9ACTN</name>
<sequence length="571" mass="60622">MPAVKSANLCWGQRYMWLRVHRLPPRQQHETHVVMRFAIPEGLTLAGCRALLTHFVRRHEALRTTYHVEGPEQRVHPPGPFAAVVATTERDGTPAPAEVIDRLRTEPFDLAHEWPMRACLITRGGAPRQVVLVFNHLAVDVWTLGEFERELGAQATGLATRRPVTPPPVRHQPADLARYETSADAAVTAAGALAYWRDEIARLPADPFATRRAPAPPMGPEPGPEPEPAGAAAPRPPAATHATLISPALLAAGRRVAARHGVWPSLVHMTAYTAMTAAYTGEETVSHLVFVGNRESHPFTDVLTCMFSPVPVRVDCSGDPPFGELLRRAAAALDRARAHAYLPYDELVELLSREGSRRGRAVRLGSEVNFIKQSGEAYGGGRTALTWHPAPEAWAHYGGDAYLRVDEWPDAVALSLQASAAVLDAAAVEGFLRGHEALVLACDDSAAEPRVSDAAALAAFAPRDSGGPATPSGRGDRSDWTDRDGATAGPALTALTEAVCRANGLAAADPSGSYVLAGGRVLRIPGVLADLAARGWSGLSLGDLAGPAPLGALAGRLVSPSALMRLGVKSS</sequence>
<dbReference type="GO" id="GO:0009239">
    <property type="term" value="P:enterobactin biosynthetic process"/>
    <property type="evidence" value="ECO:0007669"/>
    <property type="project" value="TreeGrafter"/>
</dbReference>
<dbReference type="SUPFAM" id="SSF52777">
    <property type="entry name" value="CoA-dependent acyltransferases"/>
    <property type="match status" value="2"/>
</dbReference>
<dbReference type="PANTHER" id="PTHR45527">
    <property type="entry name" value="NONRIBOSOMAL PEPTIDE SYNTHETASE"/>
    <property type="match status" value="1"/>
</dbReference>
<accession>A0A940WN40</accession>
<feature type="region of interest" description="Disordered" evidence="1">
    <location>
        <begin position="462"/>
        <end position="487"/>
    </location>
</feature>
<feature type="domain" description="Condensation" evidence="2">
    <location>
        <begin position="37"/>
        <end position="356"/>
    </location>
</feature>
<dbReference type="Gene3D" id="3.30.559.10">
    <property type="entry name" value="Chloramphenicol acetyltransferase-like domain"/>
    <property type="match status" value="1"/>
</dbReference>
<evidence type="ECO:0000259" key="2">
    <source>
        <dbReference type="Pfam" id="PF00668"/>
    </source>
</evidence>
<evidence type="ECO:0000313" key="4">
    <source>
        <dbReference type="Proteomes" id="UP000674234"/>
    </source>
</evidence>
<feature type="compositionally biased region" description="Pro residues" evidence="1">
    <location>
        <begin position="214"/>
        <end position="227"/>
    </location>
</feature>
<reference evidence="3" key="1">
    <citation type="submission" date="2021-02" db="EMBL/GenBank/DDBJ databases">
        <title>Draft genome sequence of Microbispora sp. RL4-1S isolated from rice leaves in Thailand.</title>
        <authorList>
            <person name="Muangham S."/>
            <person name="Duangmal K."/>
        </authorList>
    </citation>
    <scope>NUCLEOTIDE SEQUENCE</scope>
    <source>
        <strain evidence="3">RL4-1S</strain>
    </source>
</reference>
<dbReference type="EMBL" id="JAFCNB010000024">
    <property type="protein sequence ID" value="MBP2707933.1"/>
    <property type="molecule type" value="Genomic_DNA"/>
</dbReference>
<dbReference type="GO" id="GO:0031177">
    <property type="term" value="F:phosphopantetheine binding"/>
    <property type="evidence" value="ECO:0007669"/>
    <property type="project" value="TreeGrafter"/>
</dbReference>
<organism evidence="3 4">
    <name type="scientific">Microbispora oryzae</name>
    <dbReference type="NCBI Taxonomy" id="2806554"/>
    <lineage>
        <taxon>Bacteria</taxon>
        <taxon>Bacillati</taxon>
        <taxon>Actinomycetota</taxon>
        <taxon>Actinomycetes</taxon>
        <taxon>Streptosporangiales</taxon>
        <taxon>Streptosporangiaceae</taxon>
        <taxon>Microbispora</taxon>
    </lineage>
</organism>
<dbReference type="GO" id="GO:0047527">
    <property type="term" value="F:2,3-dihydroxybenzoate-serine ligase activity"/>
    <property type="evidence" value="ECO:0007669"/>
    <property type="project" value="TreeGrafter"/>
</dbReference>
<keyword evidence="4" id="KW-1185">Reference proteome</keyword>
<dbReference type="GO" id="GO:0005829">
    <property type="term" value="C:cytosol"/>
    <property type="evidence" value="ECO:0007669"/>
    <property type="project" value="TreeGrafter"/>
</dbReference>
<dbReference type="GO" id="GO:0009366">
    <property type="term" value="C:enterobactin synthetase complex"/>
    <property type="evidence" value="ECO:0007669"/>
    <property type="project" value="TreeGrafter"/>
</dbReference>
<dbReference type="GO" id="GO:0008610">
    <property type="term" value="P:lipid biosynthetic process"/>
    <property type="evidence" value="ECO:0007669"/>
    <property type="project" value="UniProtKB-ARBA"/>
</dbReference>
<gene>
    <name evidence="3" type="ORF">JOL79_29550</name>
</gene>
<evidence type="ECO:0000313" key="3">
    <source>
        <dbReference type="EMBL" id="MBP2707933.1"/>
    </source>
</evidence>
<proteinExistence type="predicted"/>